<dbReference type="SUPFAM" id="SSF52540">
    <property type="entry name" value="P-loop containing nucleoside triphosphate hydrolases"/>
    <property type="match status" value="1"/>
</dbReference>
<gene>
    <name evidence="2" type="ORF">GCM10010406_08090</name>
</gene>
<feature type="region of interest" description="Disordered" evidence="1">
    <location>
        <begin position="650"/>
        <end position="678"/>
    </location>
</feature>
<organism evidence="2 3">
    <name type="scientific">Streptomyces thermolineatus</name>
    <dbReference type="NCBI Taxonomy" id="44033"/>
    <lineage>
        <taxon>Bacteria</taxon>
        <taxon>Bacillati</taxon>
        <taxon>Actinomycetota</taxon>
        <taxon>Actinomycetes</taxon>
        <taxon>Kitasatosporales</taxon>
        <taxon>Streptomycetaceae</taxon>
        <taxon>Streptomyces</taxon>
    </lineage>
</organism>
<dbReference type="Proteomes" id="UP001501358">
    <property type="component" value="Unassembled WGS sequence"/>
</dbReference>
<accession>A0ABN3L1S2</accession>
<dbReference type="EMBL" id="BAAATA010000003">
    <property type="protein sequence ID" value="GAA2474461.1"/>
    <property type="molecule type" value="Genomic_DNA"/>
</dbReference>
<evidence type="ECO:0000313" key="2">
    <source>
        <dbReference type="EMBL" id="GAA2474461.1"/>
    </source>
</evidence>
<feature type="region of interest" description="Disordered" evidence="1">
    <location>
        <begin position="1"/>
        <end position="29"/>
    </location>
</feature>
<protein>
    <recommendedName>
        <fullName evidence="4">ATP-binding protein</fullName>
    </recommendedName>
</protein>
<dbReference type="InterPro" id="IPR027417">
    <property type="entry name" value="P-loop_NTPase"/>
</dbReference>
<name>A0ABN3L1S2_9ACTN</name>
<keyword evidence="3" id="KW-1185">Reference proteome</keyword>
<comment type="caution">
    <text evidence="2">The sequence shown here is derived from an EMBL/GenBank/DDBJ whole genome shotgun (WGS) entry which is preliminary data.</text>
</comment>
<proteinExistence type="predicted"/>
<evidence type="ECO:0000313" key="3">
    <source>
        <dbReference type="Proteomes" id="UP001501358"/>
    </source>
</evidence>
<sequence>MSDALHTSVQGTQGPLHTGSGNLYNHNHHHNYFAGPPADAPGRRTPRSIAEDQLLWLWRRFVPPAGLDGARRHLHDDSTVLLDGAPGSGRTSAARVLLHELRREAGSFHELLPDEEDVSLRDPGLVGDGDRLLLDLSDADEALWVGVRQDLSSLRRNALERGARLVVVLPRHGSRTLPEDLNQYRVQVVRPQERDVLLRHLRMDGVPLDDDTRTLPVLSRFLRSEPPMREIAGLADLVRRARDAARAGEGFADWCGRALAALDDQGPQVAKKVAGLGKGPQRALLLSAAMLHGAHPDVVHRGAASLLTEVDHPESDRPLLEHPDLAARLEEISAGPDANGLVRFDELDHDTAVRAHFWDHMPDLREPLCTWVGRLVDLEVPKFAQEDRDRLAERLAEQYLRTGHPGGLASFVERWTAPDAAPRRLRAAARALRCGLLDERHGRFLRGKVYDWAKNGRLGEGLASVLVEVCTEVIAVRHPDQAVVRLHHLARRERQGSRARNALLGLVEEDHRLRRFLLHRLALALPGGARATDLDLFLQAADPRVLTDPGTRVRALLEEAPVRGWLATGWAVVLRRCPRRTWEPHAQRWLHTACTAGDHDGLLLDVLVAAAAPQGDLFAALYATARSGQRSAPGGPERGAAVTDRLLEKISAAQGLRPAPPPPRAPHQSQRPFRGTYP</sequence>
<dbReference type="RefSeq" id="WP_344381703.1">
    <property type="nucleotide sequence ID" value="NZ_BAAATA010000003.1"/>
</dbReference>
<reference evidence="2 3" key="1">
    <citation type="journal article" date="2019" name="Int. J. Syst. Evol. Microbiol.">
        <title>The Global Catalogue of Microorganisms (GCM) 10K type strain sequencing project: providing services to taxonomists for standard genome sequencing and annotation.</title>
        <authorList>
            <consortium name="The Broad Institute Genomics Platform"/>
            <consortium name="The Broad Institute Genome Sequencing Center for Infectious Disease"/>
            <person name="Wu L."/>
            <person name="Ma J."/>
        </authorList>
    </citation>
    <scope>NUCLEOTIDE SEQUENCE [LARGE SCALE GENOMIC DNA]</scope>
    <source>
        <strain evidence="2 3">JCM 6307</strain>
    </source>
</reference>
<evidence type="ECO:0000256" key="1">
    <source>
        <dbReference type="SAM" id="MobiDB-lite"/>
    </source>
</evidence>
<feature type="compositionally biased region" description="Polar residues" evidence="1">
    <location>
        <begin position="1"/>
        <end position="21"/>
    </location>
</feature>
<evidence type="ECO:0008006" key="4">
    <source>
        <dbReference type="Google" id="ProtNLM"/>
    </source>
</evidence>